<dbReference type="Gene3D" id="3.40.50.720">
    <property type="entry name" value="NAD(P)-binding Rossmann-like Domain"/>
    <property type="match status" value="1"/>
</dbReference>
<protein>
    <submittedName>
        <fullName evidence="1">Uncharacterized protein</fullName>
    </submittedName>
</protein>
<gene>
    <name evidence="1" type="ORF">LCGC14_1070520</name>
</gene>
<dbReference type="InterPro" id="IPR002347">
    <property type="entry name" value="SDR_fam"/>
</dbReference>
<proteinExistence type="predicted"/>
<dbReference type="EMBL" id="LAZR01004606">
    <property type="protein sequence ID" value="KKN07100.1"/>
    <property type="molecule type" value="Genomic_DNA"/>
</dbReference>
<organism evidence="1">
    <name type="scientific">marine sediment metagenome</name>
    <dbReference type="NCBI Taxonomy" id="412755"/>
    <lineage>
        <taxon>unclassified sequences</taxon>
        <taxon>metagenomes</taxon>
        <taxon>ecological metagenomes</taxon>
    </lineage>
</organism>
<reference evidence="1" key="1">
    <citation type="journal article" date="2015" name="Nature">
        <title>Complex archaea that bridge the gap between prokaryotes and eukaryotes.</title>
        <authorList>
            <person name="Spang A."/>
            <person name="Saw J.H."/>
            <person name="Jorgensen S.L."/>
            <person name="Zaremba-Niedzwiedzka K."/>
            <person name="Martijn J."/>
            <person name="Lind A.E."/>
            <person name="van Eijk R."/>
            <person name="Schleper C."/>
            <person name="Guy L."/>
            <person name="Ettema T.J."/>
        </authorList>
    </citation>
    <scope>NUCLEOTIDE SEQUENCE</scope>
</reference>
<dbReference type="SUPFAM" id="SSF51735">
    <property type="entry name" value="NAD(P)-binding Rossmann-fold domains"/>
    <property type="match status" value="1"/>
</dbReference>
<dbReference type="Pfam" id="PF00106">
    <property type="entry name" value="adh_short"/>
    <property type="match status" value="1"/>
</dbReference>
<sequence length="31" mass="3067">MKNKVAIVTGAASGLGKAIAKKLVQNGVTVV</sequence>
<dbReference type="AlphaFoldDB" id="A0A0F9MIF1"/>
<name>A0A0F9MIF1_9ZZZZ</name>
<accession>A0A0F9MIF1</accession>
<comment type="caution">
    <text evidence="1">The sequence shown here is derived from an EMBL/GenBank/DDBJ whole genome shotgun (WGS) entry which is preliminary data.</text>
</comment>
<evidence type="ECO:0000313" key="1">
    <source>
        <dbReference type="EMBL" id="KKN07100.1"/>
    </source>
</evidence>
<feature type="non-terminal residue" evidence="1">
    <location>
        <position position="31"/>
    </location>
</feature>
<dbReference type="InterPro" id="IPR036291">
    <property type="entry name" value="NAD(P)-bd_dom_sf"/>
</dbReference>